<dbReference type="Proteomes" id="UP000489600">
    <property type="component" value="Unassembled WGS sequence"/>
</dbReference>
<accession>A0A565C2T8</accession>
<dbReference type="AlphaFoldDB" id="A0A565C2T8"/>
<proteinExistence type="predicted"/>
<reference evidence="2" key="1">
    <citation type="submission" date="2019-07" db="EMBL/GenBank/DDBJ databases">
        <authorList>
            <person name="Dittberner H."/>
        </authorList>
    </citation>
    <scope>NUCLEOTIDE SEQUENCE [LARGE SCALE GENOMIC DNA]</scope>
</reference>
<dbReference type="GO" id="GO:0080183">
    <property type="term" value="P:response to photooxidative stress"/>
    <property type="evidence" value="ECO:0007669"/>
    <property type="project" value="InterPro"/>
</dbReference>
<dbReference type="EMBL" id="CABITT030000006">
    <property type="protein sequence ID" value="VVB07942.1"/>
    <property type="molecule type" value="Genomic_DNA"/>
</dbReference>
<keyword evidence="1" id="KW-0812">Transmembrane</keyword>
<evidence type="ECO:0000313" key="3">
    <source>
        <dbReference type="Proteomes" id="UP000489600"/>
    </source>
</evidence>
<keyword evidence="1" id="KW-1133">Transmembrane helix</keyword>
<dbReference type="PANTHER" id="PTHR33672">
    <property type="entry name" value="YCF3-INTERACTING PROTEIN 1, CHLOROPLASTIC"/>
    <property type="match status" value="1"/>
</dbReference>
<dbReference type="GO" id="GO:0009535">
    <property type="term" value="C:chloroplast thylakoid membrane"/>
    <property type="evidence" value="ECO:0007669"/>
    <property type="project" value="InterPro"/>
</dbReference>
<dbReference type="PANTHER" id="PTHR33672:SF3">
    <property type="entry name" value="YCF3-INTERACTING PROTEIN 1, CHLOROPLASTIC"/>
    <property type="match status" value="1"/>
</dbReference>
<dbReference type="OrthoDB" id="2018626at2759"/>
<keyword evidence="3" id="KW-1185">Reference proteome</keyword>
<comment type="caution">
    <text evidence="2">The sequence shown here is derived from an EMBL/GenBank/DDBJ whole genome shotgun (WGS) entry which is preliminary data.</text>
</comment>
<evidence type="ECO:0000313" key="2">
    <source>
        <dbReference type="EMBL" id="VVB07942.1"/>
    </source>
</evidence>
<evidence type="ECO:0008006" key="4">
    <source>
        <dbReference type="Google" id="ProtNLM"/>
    </source>
</evidence>
<feature type="transmembrane region" description="Helical" evidence="1">
    <location>
        <begin position="256"/>
        <end position="277"/>
    </location>
</feature>
<evidence type="ECO:0000256" key="1">
    <source>
        <dbReference type="SAM" id="Phobius"/>
    </source>
</evidence>
<gene>
    <name evidence="2" type="ORF">ANE_LOCUS18386</name>
</gene>
<keyword evidence="1" id="KW-0472">Membrane</keyword>
<protein>
    <recommendedName>
        <fullName evidence="4">Ycf3-interacting protein 1, chloroplastic</fullName>
    </recommendedName>
</protein>
<sequence>MAATATATQMFQLPLPLRCLSSGKRNYGVCSPSPVVIYRCSEISGEGGCDRLVRRRKNRRFGSVIAQQEKGDATEIRVPVPLTLEQQEKEKKIRDDDEEDGEVDPEDLKYVNEIKRVLELLRRNRDMMFSEVKLTIMIEDPRELEKRRLLGIEDADAPSREDLAEALELVNEGKIPKDRLTLQMLYEEMIRWPNLEVEVSKKQRGKSLYAKSTDTGIDPKEAAKRLKVDWDSAAAIEEADVDDDTGVVPKAMGYGALYLVSSFPVIIGISVVLILFYNSLQ</sequence>
<name>A0A565C2T8_9BRAS</name>
<dbReference type="InterPro" id="IPR040340">
    <property type="entry name" value="CEST/Y3IP1"/>
</dbReference>
<dbReference type="GO" id="GO:0048564">
    <property type="term" value="P:photosystem I assembly"/>
    <property type="evidence" value="ECO:0007669"/>
    <property type="project" value="InterPro"/>
</dbReference>
<organism evidence="2 3">
    <name type="scientific">Arabis nemorensis</name>
    <dbReference type="NCBI Taxonomy" id="586526"/>
    <lineage>
        <taxon>Eukaryota</taxon>
        <taxon>Viridiplantae</taxon>
        <taxon>Streptophyta</taxon>
        <taxon>Embryophyta</taxon>
        <taxon>Tracheophyta</taxon>
        <taxon>Spermatophyta</taxon>
        <taxon>Magnoliopsida</taxon>
        <taxon>eudicotyledons</taxon>
        <taxon>Gunneridae</taxon>
        <taxon>Pentapetalae</taxon>
        <taxon>rosids</taxon>
        <taxon>malvids</taxon>
        <taxon>Brassicales</taxon>
        <taxon>Brassicaceae</taxon>
        <taxon>Arabideae</taxon>
        <taxon>Arabis</taxon>
    </lineage>
</organism>